<name>A0A1J5RT20_9ZZZZ</name>
<sequence length="400" mass="45157">MPHDKDRSHWHEPAGNKKAGFGKFSKQATPYDAFMEAEGIPVFRDIGIRKVQDLPLYDWKRMGGRGHFIQLYGTEGKWGCYVVEVPPAGALNVEKHLYEEIFLVVEGRGTTEVWQEGDSKKHVFEWQAGSMFSIPMNALHRIVNGTAGGALLLAGTTAPNVINMINNFGAVFNNPFVFHDRFSGADDFFRPRDDIEADPVRGLAMRRTNLIPDAVNCDLPLDNRRSPGYRRIEPFMTNNCFYFWIGQHENGRYSKAHAHTSAAVLICVKGKGYTYTWPEKLGETPWQNGQADQVRRVDYEPVGMVTAAPGGARWYHQHFSVSEDPFRLTAWFGPHNPGRDPGPPGEKHSDYTAIDVTEGGTAIPYWMEDPYIRNEYEATLKQNGVASRMDPAWYVAPDSR</sequence>
<gene>
    <name evidence="2" type="ORF">GALL_268750</name>
</gene>
<protein>
    <recommendedName>
        <fullName evidence="3">Cupin domain protein</fullName>
    </recommendedName>
</protein>
<feature type="compositionally biased region" description="Basic and acidic residues" evidence="1">
    <location>
        <begin position="1"/>
        <end position="15"/>
    </location>
</feature>
<proteinExistence type="predicted"/>
<organism evidence="2">
    <name type="scientific">mine drainage metagenome</name>
    <dbReference type="NCBI Taxonomy" id="410659"/>
    <lineage>
        <taxon>unclassified sequences</taxon>
        <taxon>metagenomes</taxon>
        <taxon>ecological metagenomes</taxon>
    </lineage>
</organism>
<comment type="caution">
    <text evidence="2">The sequence shown here is derived from an EMBL/GenBank/DDBJ whole genome shotgun (WGS) entry which is preliminary data.</text>
</comment>
<evidence type="ECO:0000256" key="1">
    <source>
        <dbReference type="SAM" id="MobiDB-lite"/>
    </source>
</evidence>
<accession>A0A1J5RT20</accession>
<dbReference type="InterPro" id="IPR014710">
    <property type="entry name" value="RmlC-like_jellyroll"/>
</dbReference>
<dbReference type="AlphaFoldDB" id="A0A1J5RT20"/>
<evidence type="ECO:0000313" key="2">
    <source>
        <dbReference type="EMBL" id="OIQ91213.1"/>
    </source>
</evidence>
<reference evidence="2" key="1">
    <citation type="submission" date="2016-10" db="EMBL/GenBank/DDBJ databases">
        <title>Sequence of Gallionella enrichment culture.</title>
        <authorList>
            <person name="Poehlein A."/>
            <person name="Muehling M."/>
            <person name="Daniel R."/>
        </authorList>
    </citation>
    <scope>NUCLEOTIDE SEQUENCE</scope>
</reference>
<dbReference type="Gene3D" id="2.60.120.10">
    <property type="entry name" value="Jelly Rolls"/>
    <property type="match status" value="2"/>
</dbReference>
<dbReference type="SUPFAM" id="SSF51182">
    <property type="entry name" value="RmlC-like cupins"/>
    <property type="match status" value="1"/>
</dbReference>
<dbReference type="InterPro" id="IPR011051">
    <property type="entry name" value="RmlC_Cupin_sf"/>
</dbReference>
<evidence type="ECO:0008006" key="3">
    <source>
        <dbReference type="Google" id="ProtNLM"/>
    </source>
</evidence>
<dbReference type="EMBL" id="MLJW01000266">
    <property type="protein sequence ID" value="OIQ91213.1"/>
    <property type="molecule type" value="Genomic_DNA"/>
</dbReference>
<feature type="region of interest" description="Disordered" evidence="1">
    <location>
        <begin position="1"/>
        <end position="23"/>
    </location>
</feature>